<dbReference type="InterPro" id="IPR006091">
    <property type="entry name" value="Acyl-CoA_Oxase/DH_mid-dom"/>
</dbReference>
<dbReference type="Gene3D" id="1.10.540.10">
    <property type="entry name" value="Acyl-CoA dehydrogenase/oxidase, N-terminal domain"/>
    <property type="match status" value="1"/>
</dbReference>
<dbReference type="InterPro" id="IPR013786">
    <property type="entry name" value="AcylCoA_DH/ox_N"/>
</dbReference>
<dbReference type="EMBL" id="JBHSBL010000037">
    <property type="protein sequence ID" value="MFC4072465.1"/>
    <property type="molecule type" value="Genomic_DNA"/>
</dbReference>
<comment type="cofactor">
    <cofactor evidence="1 5">
        <name>FAD</name>
        <dbReference type="ChEBI" id="CHEBI:57692"/>
    </cofactor>
</comment>
<dbReference type="RefSeq" id="WP_378073340.1">
    <property type="nucleotide sequence ID" value="NZ_JBHSBL010000037.1"/>
</dbReference>
<proteinExistence type="inferred from homology"/>
<feature type="domain" description="Acyl-CoA oxidase/dehydrogenase middle" evidence="7">
    <location>
        <begin position="158"/>
        <end position="244"/>
    </location>
</feature>
<dbReference type="InterPro" id="IPR037069">
    <property type="entry name" value="AcylCoA_DH/ox_N_sf"/>
</dbReference>
<sequence length="547" mass="58213">MSSSTTSTPSSPGPLHRIFTGTVPWDLLHPFPAQSPADRERGDTVAAALARLLREHVDPELVDTTGRLPDGLTGALRAGGFLQLMIDEELGGLGLSPYNAFRVLQTGATWSSPVAYSLAITNGFGSGSYLPLMPDGPLKDLISARVVEGVVSGGADAEPTGTANESRATTAAPVDDGKFYEITGEKVFIGNAAIAGLMDVSATVGDEVRLLFVETGTPGFEVLGRHEFMGLRGAEIGRIGLDRVRVPAYALMDESEEGWRMRPGEPSVAAGLGQLASLGRMLVIGPPALATARLCLQWSREFTAHRVIDGRPLDGYQEIRHRIALTAADVYTIDSVTSWVLHHPDQPELTAAKNITSLACWRAIDRTMSLLGGEGYETAASKARRGAAPLPVERFFRDARALRVAGGVDFMLDRWTAETALSSCRFTPDRPPAPVGAGLDPSCGTHLAFLHQQAGDLATACTPPTTSQRRSTVLGAIAGELLSMSIVLARADQCGGDPAQLSLADLSCRSSRHRLAALWPQLDEEPAGTADWDFLLRDMTPAREDAS</sequence>
<dbReference type="InterPro" id="IPR036250">
    <property type="entry name" value="AcylCo_DH-like_C"/>
</dbReference>
<dbReference type="Gene3D" id="2.40.110.10">
    <property type="entry name" value="Butyryl-CoA Dehydrogenase, subunit A, domain 2"/>
    <property type="match status" value="1"/>
</dbReference>
<evidence type="ECO:0000259" key="7">
    <source>
        <dbReference type="Pfam" id="PF02770"/>
    </source>
</evidence>
<protein>
    <submittedName>
        <fullName evidence="9">Acyl-CoA dehydrogenase family protein</fullName>
        <ecNumber evidence="9">1.-.-.-</ecNumber>
    </submittedName>
</protein>
<evidence type="ECO:0000256" key="3">
    <source>
        <dbReference type="ARBA" id="ARBA00022630"/>
    </source>
</evidence>
<keyword evidence="3 5" id="KW-0285">Flavoprotein</keyword>
<keyword evidence="5 9" id="KW-0560">Oxidoreductase</keyword>
<evidence type="ECO:0000259" key="6">
    <source>
        <dbReference type="Pfam" id="PF00441"/>
    </source>
</evidence>
<evidence type="ECO:0000259" key="8">
    <source>
        <dbReference type="Pfam" id="PF02771"/>
    </source>
</evidence>
<gene>
    <name evidence="9" type="ORF">ACFO0C_46700</name>
</gene>
<feature type="domain" description="Acyl-CoA dehydrogenase/oxidase C-terminal" evidence="6">
    <location>
        <begin position="285"/>
        <end position="409"/>
    </location>
</feature>
<organism evidence="9 10">
    <name type="scientific">Actinoplanes subglobosus</name>
    <dbReference type="NCBI Taxonomy" id="1547892"/>
    <lineage>
        <taxon>Bacteria</taxon>
        <taxon>Bacillati</taxon>
        <taxon>Actinomycetota</taxon>
        <taxon>Actinomycetes</taxon>
        <taxon>Micromonosporales</taxon>
        <taxon>Micromonosporaceae</taxon>
        <taxon>Actinoplanes</taxon>
    </lineage>
</organism>
<keyword evidence="10" id="KW-1185">Reference proteome</keyword>
<accession>A0ABV8JFK0</accession>
<dbReference type="CDD" id="cd00567">
    <property type="entry name" value="ACAD"/>
    <property type="match status" value="1"/>
</dbReference>
<dbReference type="GO" id="GO:0016491">
    <property type="term" value="F:oxidoreductase activity"/>
    <property type="evidence" value="ECO:0007669"/>
    <property type="project" value="UniProtKB-KW"/>
</dbReference>
<evidence type="ECO:0000256" key="2">
    <source>
        <dbReference type="ARBA" id="ARBA00009347"/>
    </source>
</evidence>
<dbReference type="EC" id="1.-.-.-" evidence="9"/>
<dbReference type="PANTHER" id="PTHR43884:SF12">
    <property type="entry name" value="ISOVALERYL-COA DEHYDROGENASE, MITOCHONDRIAL-RELATED"/>
    <property type="match status" value="1"/>
</dbReference>
<evidence type="ECO:0000313" key="9">
    <source>
        <dbReference type="EMBL" id="MFC4072465.1"/>
    </source>
</evidence>
<evidence type="ECO:0000313" key="10">
    <source>
        <dbReference type="Proteomes" id="UP001595867"/>
    </source>
</evidence>
<keyword evidence="4 5" id="KW-0274">FAD</keyword>
<dbReference type="Pfam" id="PF00441">
    <property type="entry name" value="Acyl-CoA_dh_1"/>
    <property type="match status" value="1"/>
</dbReference>
<dbReference type="InterPro" id="IPR009075">
    <property type="entry name" value="AcylCo_DH/oxidase_C"/>
</dbReference>
<evidence type="ECO:0000256" key="1">
    <source>
        <dbReference type="ARBA" id="ARBA00001974"/>
    </source>
</evidence>
<dbReference type="Gene3D" id="1.20.140.10">
    <property type="entry name" value="Butyryl-CoA Dehydrogenase, subunit A, domain 3"/>
    <property type="match status" value="1"/>
</dbReference>
<reference evidence="10" key="1">
    <citation type="journal article" date="2019" name="Int. J. Syst. Evol. Microbiol.">
        <title>The Global Catalogue of Microorganisms (GCM) 10K type strain sequencing project: providing services to taxonomists for standard genome sequencing and annotation.</title>
        <authorList>
            <consortium name="The Broad Institute Genomics Platform"/>
            <consortium name="The Broad Institute Genome Sequencing Center for Infectious Disease"/>
            <person name="Wu L."/>
            <person name="Ma J."/>
        </authorList>
    </citation>
    <scope>NUCLEOTIDE SEQUENCE [LARGE SCALE GENOMIC DNA]</scope>
    <source>
        <strain evidence="10">TBRC 5832</strain>
    </source>
</reference>
<dbReference type="Proteomes" id="UP001595867">
    <property type="component" value="Unassembled WGS sequence"/>
</dbReference>
<dbReference type="SUPFAM" id="SSF47203">
    <property type="entry name" value="Acyl-CoA dehydrogenase C-terminal domain-like"/>
    <property type="match status" value="1"/>
</dbReference>
<comment type="caution">
    <text evidence="9">The sequence shown here is derived from an EMBL/GenBank/DDBJ whole genome shotgun (WGS) entry which is preliminary data.</text>
</comment>
<feature type="domain" description="Acyl-CoA dehydrogenase/oxidase N-terminal" evidence="8">
    <location>
        <begin position="45"/>
        <end position="126"/>
    </location>
</feature>
<name>A0ABV8JFK0_9ACTN</name>
<dbReference type="InterPro" id="IPR046373">
    <property type="entry name" value="Acyl-CoA_Oxase/DH_mid-dom_sf"/>
</dbReference>
<dbReference type="InterPro" id="IPR009100">
    <property type="entry name" value="AcylCoA_DH/oxidase_NM_dom_sf"/>
</dbReference>
<dbReference type="Pfam" id="PF02771">
    <property type="entry name" value="Acyl-CoA_dh_N"/>
    <property type="match status" value="1"/>
</dbReference>
<dbReference type="SUPFAM" id="SSF56645">
    <property type="entry name" value="Acyl-CoA dehydrogenase NM domain-like"/>
    <property type="match status" value="1"/>
</dbReference>
<comment type="similarity">
    <text evidence="2 5">Belongs to the acyl-CoA dehydrogenase family.</text>
</comment>
<dbReference type="PANTHER" id="PTHR43884">
    <property type="entry name" value="ACYL-COA DEHYDROGENASE"/>
    <property type="match status" value="1"/>
</dbReference>
<evidence type="ECO:0000256" key="4">
    <source>
        <dbReference type="ARBA" id="ARBA00022827"/>
    </source>
</evidence>
<evidence type="ECO:0000256" key="5">
    <source>
        <dbReference type="RuleBase" id="RU362125"/>
    </source>
</evidence>
<dbReference type="Pfam" id="PF02770">
    <property type="entry name" value="Acyl-CoA_dh_M"/>
    <property type="match status" value="1"/>
</dbReference>